<reference evidence="1 2" key="2">
    <citation type="submission" date="2023-06" db="EMBL/GenBank/DDBJ databases">
        <authorList>
            <person name="Zeman M."/>
            <person name="Kubasova T."/>
            <person name="Jahodarova E."/>
            <person name="Nykrynova M."/>
            <person name="Rychlik I."/>
        </authorList>
    </citation>
    <scope>NUCLEOTIDE SEQUENCE [LARGE SCALE GENOMIC DNA]</scope>
    <source>
        <strain evidence="1 2">161_Gplus</strain>
    </source>
</reference>
<evidence type="ECO:0000313" key="1">
    <source>
        <dbReference type="EMBL" id="MDM8266692.1"/>
    </source>
</evidence>
<comment type="caution">
    <text evidence="1">The sequence shown here is derived from an EMBL/GenBank/DDBJ whole genome shotgun (WGS) entry which is preliminary data.</text>
</comment>
<reference evidence="2" key="1">
    <citation type="submission" date="2023-06" db="EMBL/GenBank/DDBJ databases">
        <title>Identification and characterization of horizontal gene transfer across gut microbiota members of farm animals based on homology search.</title>
        <authorList>
            <person name="Zeman M."/>
            <person name="Kubasova T."/>
            <person name="Jahodarova E."/>
            <person name="Nykrynova M."/>
            <person name="Rychlik I."/>
        </authorList>
    </citation>
    <scope>NUCLEOTIDE SEQUENCE [LARGE SCALE GENOMIC DNA]</scope>
    <source>
        <strain evidence="2">161_Gplus</strain>
    </source>
</reference>
<sequence length="269" mass="30067">MYPDQLTLFESIRSQAVADHNLPAYELLTMIKSPYMNRILAEGDLAKEAQLDGFFITQGSIRLHDSLGGAPVTPATFFHDPHYNTEHSGVESLVSNYLGDEYTTVAEGVEFVNRIGNTDSMNALRCLALTNSNNELTIAVIGGLAVTESVSEYLSNYDAIPYDCQPPMLSQTNAGIKLDYLPAMNFTRALAIDLFAQGISDDEIDFDKSLTRFDYAEFTDWDKPFRSREQSTKDSADMIFTLLPSTHQFSFNGFMKYFTMLCEGADQNE</sequence>
<protein>
    <submittedName>
        <fullName evidence="1">Uncharacterized protein</fullName>
    </submittedName>
</protein>
<dbReference type="Proteomes" id="UP001529343">
    <property type="component" value="Unassembled WGS sequence"/>
</dbReference>
<dbReference type="RefSeq" id="WP_289586230.1">
    <property type="nucleotide sequence ID" value="NZ_JAUDDW010000019.1"/>
</dbReference>
<proteinExistence type="predicted"/>
<accession>A0ABT7UYR4</accession>
<name>A0ABT7UYR4_9LACO</name>
<organism evidence="1 2">
    <name type="scientific">Limosilactobacillus pontis</name>
    <dbReference type="NCBI Taxonomy" id="35787"/>
    <lineage>
        <taxon>Bacteria</taxon>
        <taxon>Bacillati</taxon>
        <taxon>Bacillota</taxon>
        <taxon>Bacilli</taxon>
        <taxon>Lactobacillales</taxon>
        <taxon>Lactobacillaceae</taxon>
        <taxon>Limosilactobacillus</taxon>
    </lineage>
</organism>
<dbReference type="EMBL" id="JAUDDW010000019">
    <property type="protein sequence ID" value="MDM8266692.1"/>
    <property type="molecule type" value="Genomic_DNA"/>
</dbReference>
<keyword evidence="2" id="KW-1185">Reference proteome</keyword>
<evidence type="ECO:0000313" key="2">
    <source>
        <dbReference type="Proteomes" id="UP001529343"/>
    </source>
</evidence>
<gene>
    <name evidence="1" type="ORF">QUW44_05900</name>
</gene>